<accession>A0A090IJW2</accession>
<reference evidence="1 2" key="1">
    <citation type="submission" date="2016-11" db="EMBL/GenBank/DDBJ databases">
        <authorList>
            <person name="Jaros S."/>
            <person name="Januszkiewicz K."/>
            <person name="Wedrychowicz H."/>
        </authorList>
    </citation>
    <scope>NUCLEOTIDE SEQUENCE [LARGE SCALE GENOMIC DNA]</scope>
    <source>
        <strain evidence="1">NVI 5450</strain>
    </source>
</reference>
<protein>
    <submittedName>
        <fullName evidence="1">Hydrolase, alpha/beta fold family</fullName>
    </submittedName>
</protein>
<dbReference type="PANTHER" id="PTHR11614">
    <property type="entry name" value="PHOSPHOLIPASE-RELATED"/>
    <property type="match status" value="1"/>
</dbReference>
<name>A0A090IJW2_9GAMM</name>
<evidence type="ECO:0000313" key="2">
    <source>
        <dbReference type="Proteomes" id="UP000183794"/>
    </source>
</evidence>
<dbReference type="HOGENOM" id="CLU_026209_1_0_6"/>
<dbReference type="OrthoDB" id="9806902at2"/>
<dbReference type="STRING" id="80854.MVIS_3655"/>
<keyword evidence="1" id="KW-0378">Hydrolase</keyword>
<sequence>MHSLLTAADGRKIKLFAWLPEQEVRYVMVLSHGMAEHIQRYEAFALACNTAGIAVYGANHRGHGNDAPVLGHYADEGGWLKVICDLDLIIDDVTQRHTVPLILFGHSMGSFIAQQYAILHGNKLKGLILSGSNYQNPLMYKLVGIAIKIEKMRIGARSPSRFLDFVSFGAFNRKFKPVRTTSDWLSRDQKQVDKYIHDDYCGFSCSPQFWLDFMSGLISISQKSEIAKIPKHLPIYLFSGDKDPVGLQGEGVLALKLHMTNNGCERVRCKLYPDGRHEMLNESNANEVFNDVITWVISKIIV</sequence>
<proteinExistence type="predicted"/>
<dbReference type="InterPro" id="IPR051044">
    <property type="entry name" value="MAG_DAG_Lipase"/>
</dbReference>
<dbReference type="GO" id="GO:0016787">
    <property type="term" value="F:hydrolase activity"/>
    <property type="evidence" value="ECO:0007669"/>
    <property type="project" value="UniProtKB-KW"/>
</dbReference>
<dbReference type="Gene3D" id="3.40.50.1820">
    <property type="entry name" value="alpha/beta hydrolase"/>
    <property type="match status" value="1"/>
</dbReference>
<dbReference type="Proteomes" id="UP000183794">
    <property type="component" value="Unassembled WGS sequence"/>
</dbReference>
<dbReference type="EMBL" id="FPLD01000055">
    <property type="protein sequence ID" value="SGY97716.1"/>
    <property type="molecule type" value="Genomic_DNA"/>
</dbReference>
<dbReference type="InterPro" id="IPR022742">
    <property type="entry name" value="Hydrolase_4"/>
</dbReference>
<dbReference type="InterPro" id="IPR029058">
    <property type="entry name" value="AB_hydrolase_fold"/>
</dbReference>
<dbReference type="AlphaFoldDB" id="A0A090IJW2"/>
<dbReference type="Pfam" id="PF12146">
    <property type="entry name" value="Hydrolase_4"/>
    <property type="match status" value="1"/>
</dbReference>
<organism evidence="1 2">
    <name type="scientific">Moritella viscosa</name>
    <dbReference type="NCBI Taxonomy" id="80854"/>
    <lineage>
        <taxon>Bacteria</taxon>
        <taxon>Pseudomonadati</taxon>
        <taxon>Pseudomonadota</taxon>
        <taxon>Gammaproteobacteria</taxon>
        <taxon>Alteromonadales</taxon>
        <taxon>Moritellaceae</taxon>
        <taxon>Moritella</taxon>
    </lineage>
</organism>
<dbReference type="PATRIC" id="fig|80854.5.peg.3870"/>
<dbReference type="SUPFAM" id="SSF53474">
    <property type="entry name" value="alpha/beta-Hydrolases"/>
    <property type="match status" value="1"/>
</dbReference>
<gene>
    <name evidence="1" type="ORF">NVI5450_1980</name>
</gene>
<dbReference type="KEGG" id="mvs:MVIS_3655"/>
<dbReference type="RefSeq" id="WP_045111650.1">
    <property type="nucleotide sequence ID" value="NZ_CAWRBC010000163.1"/>
</dbReference>
<evidence type="ECO:0000313" key="1">
    <source>
        <dbReference type="EMBL" id="SGY97716.1"/>
    </source>
</evidence>